<keyword evidence="1" id="KW-0547">Nucleotide-binding</keyword>
<proteinExistence type="predicted"/>
<evidence type="ECO:0000256" key="1">
    <source>
        <dbReference type="ARBA" id="ARBA00022741"/>
    </source>
</evidence>
<dbReference type="PANTHER" id="PTHR43309:SF5">
    <property type="entry name" value="5-OXOPROLINASE SUBUNIT C"/>
    <property type="match status" value="1"/>
</dbReference>
<evidence type="ECO:0000256" key="2">
    <source>
        <dbReference type="ARBA" id="ARBA00022801"/>
    </source>
</evidence>
<organism evidence="5 6">
    <name type="scientific">Belliella filtrata</name>
    <dbReference type="NCBI Taxonomy" id="2923435"/>
    <lineage>
        <taxon>Bacteria</taxon>
        <taxon>Pseudomonadati</taxon>
        <taxon>Bacteroidota</taxon>
        <taxon>Cytophagia</taxon>
        <taxon>Cytophagales</taxon>
        <taxon>Cyclobacteriaceae</taxon>
        <taxon>Belliella</taxon>
    </lineage>
</organism>
<dbReference type="InterPro" id="IPR029000">
    <property type="entry name" value="Cyclophilin-like_dom_sf"/>
</dbReference>
<keyword evidence="2" id="KW-0378">Hydrolase</keyword>
<keyword evidence="6" id="KW-1185">Reference proteome</keyword>
<dbReference type="Proteomes" id="UP001165489">
    <property type="component" value="Unassembled WGS sequence"/>
</dbReference>
<dbReference type="SMART" id="SM00797">
    <property type="entry name" value="AHS2"/>
    <property type="match status" value="1"/>
</dbReference>
<keyword evidence="3" id="KW-0067">ATP-binding</keyword>
<dbReference type="EMBL" id="JAKZGP010000050">
    <property type="protein sequence ID" value="MCH7410888.1"/>
    <property type="molecule type" value="Genomic_DNA"/>
</dbReference>
<gene>
    <name evidence="5" type="ORF">MM239_15880</name>
</gene>
<protein>
    <submittedName>
        <fullName evidence="5">Biotin-dependent carboxyltransferase family protein</fullName>
    </submittedName>
</protein>
<evidence type="ECO:0000313" key="6">
    <source>
        <dbReference type="Proteomes" id="UP001165489"/>
    </source>
</evidence>
<dbReference type="InterPro" id="IPR052708">
    <property type="entry name" value="PxpC"/>
</dbReference>
<dbReference type="Pfam" id="PF02626">
    <property type="entry name" value="CT_A_B"/>
    <property type="match status" value="1"/>
</dbReference>
<accession>A0ABS9V4I3</accession>
<dbReference type="InterPro" id="IPR003778">
    <property type="entry name" value="CT_A_B"/>
</dbReference>
<evidence type="ECO:0000259" key="4">
    <source>
        <dbReference type="SMART" id="SM00797"/>
    </source>
</evidence>
<evidence type="ECO:0000256" key="3">
    <source>
        <dbReference type="ARBA" id="ARBA00022840"/>
    </source>
</evidence>
<feature type="domain" description="Carboxyltransferase" evidence="4">
    <location>
        <begin position="29"/>
        <end position="289"/>
    </location>
</feature>
<evidence type="ECO:0000313" key="5">
    <source>
        <dbReference type="EMBL" id="MCH7410888.1"/>
    </source>
</evidence>
<reference evidence="5" key="1">
    <citation type="submission" date="2022-03" db="EMBL/GenBank/DDBJ databases">
        <title>De novo assembled genomes of Belliella spp. (Cyclobacteriaceae) strains.</title>
        <authorList>
            <person name="Szabo A."/>
            <person name="Korponai K."/>
            <person name="Felfoldi T."/>
        </authorList>
    </citation>
    <scope>NUCLEOTIDE SEQUENCE</scope>
    <source>
        <strain evidence="5">DSM 111904</strain>
    </source>
</reference>
<dbReference type="PANTHER" id="PTHR43309">
    <property type="entry name" value="5-OXOPROLINASE SUBUNIT C"/>
    <property type="match status" value="1"/>
</dbReference>
<sequence>MNKSLAKIRFKKSGLISSVQDHGRFGFADYGVPYSGAMDQFSYNLANLLLNNDDDAAVLEMAIIGPEMIFEMPTTIVFTGAQVEIFVNGTPQPIGKLLALQHNDVVKVGRFKKGQWLYMGIKGGIQTPRYLESRSWFEGISDHKVVKNNISLPYKVFFENKEHPKSHPKLTSNWFETNTIDVYRGADWDKIPKSIIRKLSEQNFTIGNQVNRMGIQLETNLSHQIPNILTSPVYPGTVQLTPSGNIIILMRDAQVTGGYPRILQLTDQSINIVAQKTNSDVLNFKILNY</sequence>
<name>A0ABS9V4I3_9BACT</name>
<dbReference type="Gene3D" id="2.40.100.10">
    <property type="entry name" value="Cyclophilin-like"/>
    <property type="match status" value="1"/>
</dbReference>
<dbReference type="RefSeq" id="WP_241349246.1">
    <property type="nucleotide sequence ID" value="NZ_JAKZGP010000050.1"/>
</dbReference>
<comment type="caution">
    <text evidence="5">The sequence shown here is derived from an EMBL/GenBank/DDBJ whole genome shotgun (WGS) entry which is preliminary data.</text>
</comment>